<keyword evidence="2 5" id="KW-0812">Transmembrane</keyword>
<evidence type="ECO:0000256" key="4">
    <source>
        <dbReference type="ARBA" id="ARBA00023136"/>
    </source>
</evidence>
<dbReference type="PROSITE" id="PS50850">
    <property type="entry name" value="MFS"/>
    <property type="match status" value="1"/>
</dbReference>
<feature type="transmembrane region" description="Helical" evidence="5">
    <location>
        <begin position="141"/>
        <end position="163"/>
    </location>
</feature>
<dbReference type="RefSeq" id="WP_054360818.1">
    <property type="nucleotide sequence ID" value="NZ_LJYW01000001.1"/>
</dbReference>
<comment type="subcellular location">
    <subcellularLocation>
        <location evidence="1">Membrane</location>
        <topology evidence="1">Multi-pass membrane protein</topology>
    </subcellularLocation>
</comment>
<dbReference type="InterPro" id="IPR011701">
    <property type="entry name" value="MFS"/>
</dbReference>
<dbReference type="InterPro" id="IPR036259">
    <property type="entry name" value="MFS_trans_sf"/>
</dbReference>
<evidence type="ECO:0000313" key="8">
    <source>
        <dbReference type="Proteomes" id="UP000048984"/>
    </source>
</evidence>
<keyword evidence="8" id="KW-1185">Reference proteome</keyword>
<keyword evidence="3 5" id="KW-1133">Transmembrane helix</keyword>
<reference evidence="7 8" key="1">
    <citation type="submission" date="2015-09" db="EMBL/GenBank/DDBJ databases">
        <authorList>
            <person name="Jackson K.R."/>
            <person name="Lunt B.L."/>
            <person name="Fisher J.N.B."/>
            <person name="Gardner A.V."/>
            <person name="Bailey M.E."/>
            <person name="Deus L.M."/>
            <person name="Earl A.S."/>
            <person name="Gibby P.D."/>
            <person name="Hartmann K.A."/>
            <person name="Liu J.E."/>
            <person name="Manci A.M."/>
            <person name="Nielsen D.A."/>
            <person name="Solomon M.B."/>
            <person name="Breakwell D.P."/>
            <person name="Burnett S.H."/>
            <person name="Grose J.H."/>
        </authorList>
    </citation>
    <scope>NUCLEOTIDE SEQUENCE [LARGE SCALE GENOMIC DNA]</scope>
    <source>
        <strain evidence="7 8">16</strain>
    </source>
</reference>
<feature type="transmembrane region" description="Helical" evidence="5">
    <location>
        <begin position="83"/>
        <end position="102"/>
    </location>
</feature>
<feature type="transmembrane region" description="Helical" evidence="5">
    <location>
        <begin position="444"/>
        <end position="461"/>
    </location>
</feature>
<organism evidence="7 8">
    <name type="scientific">Prosthecodimorpha hirschii</name>
    <dbReference type="NCBI Taxonomy" id="665126"/>
    <lineage>
        <taxon>Bacteria</taxon>
        <taxon>Pseudomonadati</taxon>
        <taxon>Pseudomonadota</taxon>
        <taxon>Alphaproteobacteria</taxon>
        <taxon>Hyphomicrobiales</taxon>
        <taxon>Ancalomicrobiaceae</taxon>
        <taxon>Prosthecodimorpha</taxon>
    </lineage>
</organism>
<evidence type="ECO:0000256" key="3">
    <source>
        <dbReference type="ARBA" id="ARBA00022989"/>
    </source>
</evidence>
<dbReference type="AlphaFoldDB" id="A0A0P6WDV1"/>
<gene>
    <name evidence="7" type="ORF">ABB55_22485</name>
</gene>
<dbReference type="SUPFAM" id="SSF103473">
    <property type="entry name" value="MFS general substrate transporter"/>
    <property type="match status" value="1"/>
</dbReference>
<feature type="transmembrane region" description="Helical" evidence="5">
    <location>
        <begin position="169"/>
        <end position="193"/>
    </location>
</feature>
<evidence type="ECO:0000259" key="6">
    <source>
        <dbReference type="PROSITE" id="PS50850"/>
    </source>
</evidence>
<dbReference type="Proteomes" id="UP000048984">
    <property type="component" value="Unassembled WGS sequence"/>
</dbReference>
<reference evidence="7 8" key="2">
    <citation type="submission" date="2015-10" db="EMBL/GenBank/DDBJ databases">
        <title>Draft Genome Sequence of Prosthecomicrobium hirschii ATCC 27832.</title>
        <authorList>
            <person name="Daniel J."/>
            <person name="Givan S.A."/>
            <person name="Brun Y.V."/>
            <person name="Brown P.J."/>
        </authorList>
    </citation>
    <scope>NUCLEOTIDE SEQUENCE [LARGE SCALE GENOMIC DNA]</scope>
    <source>
        <strain evidence="7 8">16</strain>
    </source>
</reference>
<accession>A0A0P6WDV1</accession>
<name>A0A0P6WDV1_9HYPH</name>
<feature type="transmembrane region" description="Helical" evidence="5">
    <location>
        <begin position="400"/>
        <end position="424"/>
    </location>
</feature>
<protein>
    <submittedName>
        <fullName evidence="7">MFS transporter</fullName>
    </submittedName>
</protein>
<feature type="transmembrane region" description="Helical" evidence="5">
    <location>
        <begin position="337"/>
        <end position="356"/>
    </location>
</feature>
<dbReference type="EMBL" id="LJYW01000001">
    <property type="protein sequence ID" value="KPL54652.1"/>
    <property type="molecule type" value="Genomic_DNA"/>
</dbReference>
<evidence type="ECO:0000256" key="5">
    <source>
        <dbReference type="SAM" id="Phobius"/>
    </source>
</evidence>
<evidence type="ECO:0000313" key="7">
    <source>
        <dbReference type="EMBL" id="KPL54652.1"/>
    </source>
</evidence>
<dbReference type="PANTHER" id="PTHR23501">
    <property type="entry name" value="MAJOR FACILITATOR SUPERFAMILY"/>
    <property type="match status" value="1"/>
</dbReference>
<dbReference type="Pfam" id="PF07690">
    <property type="entry name" value="MFS_1"/>
    <property type="match status" value="1"/>
</dbReference>
<proteinExistence type="predicted"/>
<feature type="transmembrane region" description="Helical" evidence="5">
    <location>
        <begin position="232"/>
        <end position="253"/>
    </location>
</feature>
<dbReference type="GO" id="GO:0005886">
    <property type="term" value="C:plasma membrane"/>
    <property type="evidence" value="ECO:0007669"/>
    <property type="project" value="TreeGrafter"/>
</dbReference>
<feature type="transmembrane region" description="Helical" evidence="5">
    <location>
        <begin position="12"/>
        <end position="30"/>
    </location>
</feature>
<comment type="caution">
    <text evidence="7">The sequence shown here is derived from an EMBL/GenBank/DDBJ whole genome shotgun (WGS) entry which is preliminary data.</text>
</comment>
<feature type="transmembrane region" description="Helical" evidence="5">
    <location>
        <begin position="50"/>
        <end position="71"/>
    </location>
</feature>
<evidence type="ECO:0000256" key="2">
    <source>
        <dbReference type="ARBA" id="ARBA00022692"/>
    </source>
</evidence>
<evidence type="ECO:0000256" key="1">
    <source>
        <dbReference type="ARBA" id="ARBA00004141"/>
    </source>
</evidence>
<dbReference type="GO" id="GO:0022857">
    <property type="term" value="F:transmembrane transporter activity"/>
    <property type="evidence" value="ECO:0007669"/>
    <property type="project" value="InterPro"/>
</dbReference>
<dbReference type="InterPro" id="IPR020846">
    <property type="entry name" value="MFS_dom"/>
</dbReference>
<feature type="transmembrane region" description="Helical" evidence="5">
    <location>
        <begin position="291"/>
        <end position="316"/>
    </location>
</feature>
<feature type="domain" description="Major facilitator superfamily (MFS) profile" evidence="6">
    <location>
        <begin position="17"/>
        <end position="468"/>
    </location>
</feature>
<dbReference type="PANTHER" id="PTHR23501:SF1">
    <property type="entry name" value="TRANSPORT PROTEIN HSRA-RELATED"/>
    <property type="match status" value="1"/>
</dbReference>
<dbReference type="STRING" id="665126.ABB55_22485"/>
<dbReference type="Gene3D" id="1.20.1720.10">
    <property type="entry name" value="Multidrug resistance protein D"/>
    <property type="match status" value="1"/>
</dbReference>
<sequence length="476" mass="49226">MSTTIATADEKLRTRLVAATVAVAFFIQFLDGTIIATSLPQMAASFGTDAVSMSSGFTVYMLTAAAFMPLSGWLAERFGARRVFLASLLIFTLASLACGLAGSLPAFLAARTLQGFGAALMTPVGRLIVIRSATKSEIVQAIATITWPALFAPVIGPLLGSWITTHAGWQWNFFVNLPLGLVGCLLVVAVVPVDRPGPRVPFDAFGFVASAGSLTLLLAGLELFAGRQVPDLAAAGLAVAGLVVGIAACRHLVASPVPLIDLRVLRVRTFALSTLGAGTFCRLAVNATPFLLPLLLQVGFGLSAVETGILILVYFLGNLAMKSVTTPLLRRFGFRDILIVNGTAAALCIAAFAAVTPATPVLLLWALLFLAGATRSLQFTALATLAFADVDGQARSAASSLSAILQQLAMVGGIAVAVLAIRLVSALRGEAGAADLATLADFRAAFLIVAAIGLAGALRFLSLDHDAGREVSGHRG</sequence>
<dbReference type="Gene3D" id="1.20.1250.20">
    <property type="entry name" value="MFS general substrate transporter like domains"/>
    <property type="match status" value="1"/>
</dbReference>
<feature type="transmembrane region" description="Helical" evidence="5">
    <location>
        <begin position="205"/>
        <end position="226"/>
    </location>
</feature>
<keyword evidence="4 5" id="KW-0472">Membrane</keyword>